<comment type="caution">
    <text evidence="1">The sequence shown here is derived from an EMBL/GenBank/DDBJ whole genome shotgun (WGS) entry which is preliminary data.</text>
</comment>
<dbReference type="EMBL" id="CAJVQC010093738">
    <property type="protein sequence ID" value="CAG8827398.1"/>
    <property type="molecule type" value="Genomic_DNA"/>
</dbReference>
<evidence type="ECO:0000313" key="2">
    <source>
        <dbReference type="Proteomes" id="UP000789920"/>
    </source>
</evidence>
<organism evidence="1 2">
    <name type="scientific">Racocetra persica</name>
    <dbReference type="NCBI Taxonomy" id="160502"/>
    <lineage>
        <taxon>Eukaryota</taxon>
        <taxon>Fungi</taxon>
        <taxon>Fungi incertae sedis</taxon>
        <taxon>Mucoromycota</taxon>
        <taxon>Glomeromycotina</taxon>
        <taxon>Glomeromycetes</taxon>
        <taxon>Diversisporales</taxon>
        <taxon>Gigasporaceae</taxon>
        <taxon>Racocetra</taxon>
    </lineage>
</organism>
<keyword evidence="2" id="KW-1185">Reference proteome</keyword>
<evidence type="ECO:0000313" key="1">
    <source>
        <dbReference type="EMBL" id="CAG8827398.1"/>
    </source>
</evidence>
<feature type="non-terminal residue" evidence="1">
    <location>
        <position position="1"/>
    </location>
</feature>
<name>A0ACA9S8M8_9GLOM</name>
<reference evidence="1" key="1">
    <citation type="submission" date="2021-06" db="EMBL/GenBank/DDBJ databases">
        <authorList>
            <person name="Kallberg Y."/>
            <person name="Tangrot J."/>
            <person name="Rosling A."/>
        </authorList>
    </citation>
    <scope>NUCLEOTIDE SEQUENCE</scope>
    <source>
        <strain evidence="1">MA461A</strain>
    </source>
</reference>
<gene>
    <name evidence="1" type="ORF">RPERSI_LOCUS26972</name>
</gene>
<proteinExistence type="predicted"/>
<protein>
    <submittedName>
        <fullName evidence="1">29722_t:CDS:1</fullName>
    </submittedName>
</protein>
<feature type="non-terminal residue" evidence="1">
    <location>
        <position position="239"/>
    </location>
</feature>
<dbReference type="Proteomes" id="UP000789920">
    <property type="component" value="Unassembled WGS sequence"/>
</dbReference>
<sequence>TRPATEGELKKYAFLKSLLNLKPERTKPPVNAELRVQYKVVKSDNATYTYTITNRVTPDRENENQKYVISGIVKDLTNRTETDHESRMMGHLHEIGYFHDSRRPTNDEMHIVKYNNDLYIDSSKSGIISLFKNTIKYLFLNNMETTKERVRKLFQYAETVITIIDENPKATIQKLVKSPSIEDYPQVANIVNKSPDELNIMLSLSTLSDQVSMVNQNLVKDFGNNMVKGSIIEQLELKL</sequence>
<accession>A0ACA9S8M8</accession>